<evidence type="ECO:0000256" key="1">
    <source>
        <dbReference type="ARBA" id="ARBA00023231"/>
    </source>
</evidence>
<protein>
    <submittedName>
        <fullName evidence="3">Nitrogenase molybdenum-iron protein alpha chain</fullName>
        <ecNumber evidence="3">1.18.6.1</ecNumber>
    </submittedName>
</protein>
<dbReference type="Pfam" id="PF00148">
    <property type="entry name" value="Oxidored_nitro"/>
    <property type="match status" value="1"/>
</dbReference>
<dbReference type="PANTHER" id="PTHR42956:SF1">
    <property type="entry name" value="NITROGENASE IRON-MOLYBDENUM COFACTOR BIOSYNTHESIS PROTEIN NIFE"/>
    <property type="match status" value="1"/>
</dbReference>
<sequence length="432" mass="47402">MNGQDLVSRMKRLSQVTDIKEVTQLSSAIFPGPHCPLMGAMMAVRGIKDSVLLVVGTDECTYYTKNTTISGSSFGGLDGRCLSVVLDSHDVTFGCREKLYRAFAELMEEYAPKAVFVVTTCVVEVIGDDVDSMAQQLGEQYGIPVMAVHTEHFKTENHLPGVQDTITACFAMMRPQPVGQTVNVIGQRLGDFTTTELYRVLQQAGVPMGMMLPSGTTVAEIERAAAARVNLVVNPIGLPLAKKMQRAFGTPYVLFDKYIDPARIYRLYAQLFGYLQLPLPAEVEDLYRQACQAVAGASAHLAGVTYIYGNTPVECFELNAFMVKLGMRPLLIQTSAIPGEEDPALQTILKQCDPYVTKTANIAPLQYVYDVLQPHLYLGHEYAERLRKKKIEIAHTDVLSPMLGLEVTIAGVQQLIDASTAARQLREGRAAV</sequence>
<dbReference type="GO" id="GO:0016163">
    <property type="term" value="F:nitrogenase activity"/>
    <property type="evidence" value="ECO:0007669"/>
    <property type="project" value="UniProtKB-EC"/>
</dbReference>
<dbReference type="PROSITE" id="PS00090">
    <property type="entry name" value="NITROGENASE_1_2"/>
    <property type="match status" value="1"/>
</dbReference>
<organism evidence="3">
    <name type="scientific">uncultured Anaerotruncus sp</name>
    <dbReference type="NCBI Taxonomy" id="905011"/>
    <lineage>
        <taxon>Bacteria</taxon>
        <taxon>Bacillati</taxon>
        <taxon>Bacillota</taxon>
        <taxon>Clostridia</taxon>
        <taxon>Eubacteriales</taxon>
        <taxon>Oscillospiraceae</taxon>
        <taxon>Anaerotruncus</taxon>
        <taxon>environmental samples</taxon>
    </lineage>
</organism>
<evidence type="ECO:0000259" key="2">
    <source>
        <dbReference type="Pfam" id="PF00148"/>
    </source>
</evidence>
<dbReference type="Gene3D" id="3.40.50.1980">
    <property type="entry name" value="Nitrogenase molybdenum iron protein domain"/>
    <property type="match status" value="2"/>
</dbReference>
<dbReference type="SUPFAM" id="SSF53807">
    <property type="entry name" value="Helical backbone' metal receptor"/>
    <property type="match status" value="1"/>
</dbReference>
<dbReference type="AlphaFoldDB" id="A0A1C6ISA2"/>
<dbReference type="InterPro" id="IPR000510">
    <property type="entry name" value="Nase/OxRdtase_comp1"/>
</dbReference>
<name>A0A1C6ISA2_9FIRM</name>
<accession>A0A1C6ISA2</accession>
<proteinExistence type="predicted"/>
<dbReference type="EMBL" id="FMHG01000001">
    <property type="protein sequence ID" value="SCJ72215.1"/>
    <property type="molecule type" value="Genomic_DNA"/>
</dbReference>
<feature type="domain" description="Nitrogenase/oxidoreductase component 1" evidence="2">
    <location>
        <begin position="35"/>
        <end position="402"/>
    </location>
</feature>
<gene>
    <name evidence="3" type="primary">nifD</name>
    <name evidence="3" type="ORF">SAMEA3545359_01621</name>
</gene>
<keyword evidence="3" id="KW-0560">Oxidoreductase</keyword>
<dbReference type="InterPro" id="IPR049939">
    <property type="entry name" value="NifE-like"/>
</dbReference>
<dbReference type="InterPro" id="IPR000318">
    <property type="entry name" value="Nase_comp1_CS"/>
</dbReference>
<dbReference type="EC" id="1.18.6.1" evidence="3"/>
<keyword evidence="1" id="KW-0535">Nitrogen fixation</keyword>
<reference evidence="3" key="1">
    <citation type="submission" date="2015-09" db="EMBL/GenBank/DDBJ databases">
        <authorList>
            <consortium name="Pathogen Informatics"/>
        </authorList>
    </citation>
    <scope>NUCLEOTIDE SEQUENCE</scope>
    <source>
        <strain evidence="3">2789STDY5834896</strain>
    </source>
</reference>
<evidence type="ECO:0000313" key="3">
    <source>
        <dbReference type="EMBL" id="SCJ72215.1"/>
    </source>
</evidence>
<dbReference type="PANTHER" id="PTHR42956">
    <property type="entry name" value="NITROGENASE IRON-MOLYBDENUM COFACTOR BIOSYNTHESIS PROTEIN NIFE"/>
    <property type="match status" value="1"/>
</dbReference>